<dbReference type="GO" id="GO:0003700">
    <property type="term" value="F:DNA-binding transcription factor activity"/>
    <property type="evidence" value="ECO:0007669"/>
    <property type="project" value="InterPro"/>
</dbReference>
<organism evidence="2 3">
    <name type="scientific">Symbiobacterium thermophilum</name>
    <dbReference type="NCBI Taxonomy" id="2734"/>
    <lineage>
        <taxon>Bacteria</taxon>
        <taxon>Bacillati</taxon>
        <taxon>Bacillota</taxon>
        <taxon>Clostridia</taxon>
        <taxon>Eubacteriales</taxon>
        <taxon>Symbiobacteriaceae</taxon>
        <taxon>Symbiobacterium</taxon>
    </lineage>
</organism>
<evidence type="ECO:0000313" key="3">
    <source>
        <dbReference type="Proteomes" id="UP000732377"/>
    </source>
</evidence>
<reference evidence="2" key="1">
    <citation type="submission" date="2017-11" db="EMBL/GenBank/DDBJ databases">
        <title>Three new genomes from thermophilic consortium.</title>
        <authorList>
            <person name="Quaggio R."/>
            <person name="Amgarten D."/>
            <person name="Setubal J.C."/>
        </authorList>
    </citation>
    <scope>NUCLEOTIDE SEQUENCE</scope>
    <source>
        <strain evidence="2">ZCTH01-B2</strain>
    </source>
</reference>
<dbReference type="SUPFAM" id="SSF88946">
    <property type="entry name" value="Sigma2 domain of RNA polymerase sigma factors"/>
    <property type="match status" value="1"/>
</dbReference>
<feature type="region of interest" description="Disordered" evidence="1">
    <location>
        <begin position="279"/>
        <end position="301"/>
    </location>
</feature>
<dbReference type="RefSeq" id="WP_273378229.1">
    <property type="nucleotide sequence ID" value="NZ_PIUK01000023.1"/>
</dbReference>
<dbReference type="Gene3D" id="1.10.1740.10">
    <property type="match status" value="1"/>
</dbReference>
<proteinExistence type="predicted"/>
<dbReference type="EMBL" id="PIUK01000023">
    <property type="protein sequence ID" value="MBY6275392.1"/>
    <property type="molecule type" value="Genomic_DNA"/>
</dbReference>
<protein>
    <submittedName>
        <fullName evidence="2">Uncharacterized protein</fullName>
    </submittedName>
</protein>
<name>A0A953LJ43_SYMTR</name>
<dbReference type="InterPro" id="IPR013325">
    <property type="entry name" value="RNA_pol_sigma_r2"/>
</dbReference>
<dbReference type="GO" id="GO:0006352">
    <property type="term" value="P:DNA-templated transcription initiation"/>
    <property type="evidence" value="ECO:0007669"/>
    <property type="project" value="InterPro"/>
</dbReference>
<gene>
    <name evidence="2" type="ORF">CWE10_04105</name>
</gene>
<accession>A0A953LJ43</accession>
<dbReference type="AlphaFoldDB" id="A0A953LJ43"/>
<comment type="caution">
    <text evidence="2">The sequence shown here is derived from an EMBL/GenBank/DDBJ whole genome shotgun (WGS) entry which is preliminary data.</text>
</comment>
<evidence type="ECO:0000313" key="2">
    <source>
        <dbReference type="EMBL" id="MBY6275392.1"/>
    </source>
</evidence>
<sequence>MAREVSDAELAALIAKAQAGDRQALAEAMDVLDPLLLWLCRQFMRKQTIVWEPDDIVQEARAEALEAILNYDTTSGMSPRSVAVFAARRRLNLVLYLDRHWTRNISLYTPVEDEREEKPLLEIGLPELSIPDDKRDTEIEDLLDKMPAGLGCAESSRISRTLNRLSQTPNTKLPPDEELIALIEEGRTVAELCEMFGVTPDHLRYRVKVLRRSGRHVPHFRKKDRPHRPVLRVPWEVKRQIIADFFRENPGAGYRTAAKVLGMGSETIRRARRELAALGGEPSGGRTRADGGIASCDDWRA</sequence>
<dbReference type="Proteomes" id="UP000732377">
    <property type="component" value="Unassembled WGS sequence"/>
</dbReference>
<evidence type="ECO:0000256" key="1">
    <source>
        <dbReference type="SAM" id="MobiDB-lite"/>
    </source>
</evidence>